<organism evidence="12">
    <name type="scientific">Darwinula stevensoni</name>
    <dbReference type="NCBI Taxonomy" id="69355"/>
    <lineage>
        <taxon>Eukaryota</taxon>
        <taxon>Metazoa</taxon>
        <taxon>Ecdysozoa</taxon>
        <taxon>Arthropoda</taxon>
        <taxon>Crustacea</taxon>
        <taxon>Oligostraca</taxon>
        <taxon>Ostracoda</taxon>
        <taxon>Podocopa</taxon>
        <taxon>Podocopida</taxon>
        <taxon>Darwinulocopina</taxon>
        <taxon>Darwinuloidea</taxon>
        <taxon>Darwinulidae</taxon>
        <taxon>Darwinula</taxon>
    </lineage>
</organism>
<reference evidence="12" key="1">
    <citation type="submission" date="2020-11" db="EMBL/GenBank/DDBJ databases">
        <authorList>
            <person name="Tran Van P."/>
        </authorList>
    </citation>
    <scope>NUCLEOTIDE SEQUENCE</scope>
</reference>
<evidence type="ECO:0000256" key="3">
    <source>
        <dbReference type="ARBA" id="ARBA00022691"/>
    </source>
</evidence>
<dbReference type="Gene3D" id="3.40.50.150">
    <property type="entry name" value="Vaccinia Virus protein VP39"/>
    <property type="match status" value="1"/>
</dbReference>
<dbReference type="SUPFAM" id="SSF53335">
    <property type="entry name" value="S-adenosyl-L-methionine-dependent methyltransferases"/>
    <property type="match status" value="2"/>
</dbReference>
<gene>
    <name evidence="12" type="ORF">DSTB1V02_LOCUS11805</name>
</gene>
<evidence type="ECO:0000313" key="13">
    <source>
        <dbReference type="Proteomes" id="UP000677054"/>
    </source>
</evidence>
<feature type="region of interest" description="Disordered" evidence="8">
    <location>
        <begin position="1"/>
        <end position="37"/>
    </location>
</feature>
<feature type="active site" description="Proton donor/acceptor" evidence="5">
    <location>
        <position position="434"/>
    </location>
</feature>
<evidence type="ECO:0000256" key="7">
    <source>
        <dbReference type="PIRSR" id="PIRSR015894-3"/>
    </source>
</evidence>
<feature type="compositionally biased region" description="Polar residues" evidence="8">
    <location>
        <begin position="1"/>
        <end position="18"/>
    </location>
</feature>
<dbReference type="CDD" id="cd02440">
    <property type="entry name" value="AdoMet_MTases"/>
    <property type="match status" value="1"/>
</dbReference>
<dbReference type="Proteomes" id="UP000677054">
    <property type="component" value="Unassembled WGS sequence"/>
</dbReference>
<dbReference type="GO" id="GO:0005829">
    <property type="term" value="C:cytosol"/>
    <property type="evidence" value="ECO:0007669"/>
    <property type="project" value="TreeGrafter"/>
</dbReference>
<dbReference type="GO" id="GO:0016274">
    <property type="term" value="F:protein-arginine N-methyltransferase activity"/>
    <property type="evidence" value="ECO:0007669"/>
    <property type="project" value="InterPro"/>
</dbReference>
<dbReference type="PANTHER" id="PTHR10738">
    <property type="entry name" value="PROTEIN ARGININE N-METHYLTRANSFERASE 5"/>
    <property type="match status" value="1"/>
</dbReference>
<protein>
    <recommendedName>
        <fullName evidence="4">Protein arginine N-methyltransferase</fullName>
    </recommendedName>
</protein>
<dbReference type="InterPro" id="IPR035248">
    <property type="entry name" value="PRMT5_C"/>
</dbReference>
<dbReference type="InterPro" id="IPR029063">
    <property type="entry name" value="SAM-dependent_MTases_sf"/>
</dbReference>
<feature type="binding site" evidence="6">
    <location>
        <begin position="335"/>
        <end position="336"/>
    </location>
    <ligand>
        <name>S-adenosyl-L-methionine</name>
        <dbReference type="ChEBI" id="CHEBI:59789"/>
    </ligand>
</feature>
<dbReference type="AlphaFoldDB" id="A0A7R9AD87"/>
<dbReference type="Pfam" id="PF05185">
    <property type="entry name" value="PRMT5"/>
    <property type="match status" value="1"/>
</dbReference>
<dbReference type="GO" id="GO:0006355">
    <property type="term" value="P:regulation of DNA-templated transcription"/>
    <property type="evidence" value="ECO:0007669"/>
    <property type="project" value="TreeGrafter"/>
</dbReference>
<dbReference type="Gene3D" id="2.70.160.11">
    <property type="entry name" value="Hnrnp arginine n-methyltransferase1"/>
    <property type="match status" value="2"/>
</dbReference>
<feature type="domain" description="PRMT5 oligomerisation" evidence="11">
    <location>
        <begin position="596"/>
        <end position="732"/>
    </location>
</feature>
<dbReference type="OrthoDB" id="1368803at2759"/>
<evidence type="ECO:0000259" key="10">
    <source>
        <dbReference type="Pfam" id="PF17285"/>
    </source>
</evidence>
<dbReference type="EMBL" id="CAJPEV010004060">
    <property type="protein sequence ID" value="CAG0901081.1"/>
    <property type="molecule type" value="Genomic_DNA"/>
</dbReference>
<dbReference type="InterPro" id="IPR025799">
    <property type="entry name" value="Arg_MeTrfase"/>
</dbReference>
<dbReference type="Pfam" id="PF17285">
    <property type="entry name" value="PRMT5_TIM"/>
    <property type="match status" value="1"/>
</dbReference>
<dbReference type="InterPro" id="IPR035075">
    <property type="entry name" value="PRMT5"/>
</dbReference>
<proteinExistence type="inferred from homology"/>
<dbReference type="GO" id="GO:0032259">
    <property type="term" value="P:methylation"/>
    <property type="evidence" value="ECO:0007669"/>
    <property type="project" value="UniProtKB-KW"/>
</dbReference>
<evidence type="ECO:0000259" key="11">
    <source>
        <dbReference type="Pfam" id="PF17286"/>
    </source>
</evidence>
<evidence type="ECO:0000256" key="1">
    <source>
        <dbReference type="ARBA" id="ARBA00022603"/>
    </source>
</evidence>
<feature type="compositionally biased region" description="Acidic residues" evidence="8">
    <location>
        <begin position="168"/>
        <end position="185"/>
    </location>
</feature>
<evidence type="ECO:0000256" key="4">
    <source>
        <dbReference type="PIRNR" id="PIRNR015894"/>
    </source>
</evidence>
<feature type="region of interest" description="Disordered" evidence="8">
    <location>
        <begin position="162"/>
        <end position="185"/>
    </location>
</feature>
<comment type="similarity">
    <text evidence="4">Belongs to the class I-like SAM-binding methyltransferase superfamily.</text>
</comment>
<dbReference type="EMBL" id="LR903577">
    <property type="protein sequence ID" value="CAD7252044.1"/>
    <property type="molecule type" value="Genomic_DNA"/>
</dbReference>
<evidence type="ECO:0000256" key="6">
    <source>
        <dbReference type="PIRSR" id="PIRSR015894-2"/>
    </source>
</evidence>
<feature type="binding site" evidence="6">
    <location>
        <position position="391"/>
    </location>
    <ligand>
        <name>S-adenosyl-L-methionine</name>
        <dbReference type="ChEBI" id="CHEBI:59789"/>
    </ligand>
</feature>
<name>A0A7R9AD87_9CRUS</name>
<feature type="binding site" evidence="6">
    <location>
        <position position="326"/>
    </location>
    <ligand>
        <name>S-adenosyl-L-methionine</name>
        <dbReference type="ChEBI" id="CHEBI:59789"/>
    </ligand>
</feature>
<dbReference type="InterPro" id="IPR035247">
    <property type="entry name" value="PRMT5_TIM"/>
</dbReference>
<feature type="active site" description="Proton donor/acceptor" evidence="5">
    <location>
        <position position="443"/>
    </location>
</feature>
<dbReference type="GO" id="GO:0005634">
    <property type="term" value="C:nucleus"/>
    <property type="evidence" value="ECO:0007669"/>
    <property type="project" value="TreeGrafter"/>
</dbReference>
<accession>A0A7R9AD87</accession>
<keyword evidence="1 4" id="KW-0489">Methyltransferase</keyword>
<feature type="binding site" evidence="6">
    <location>
        <begin position="418"/>
        <end position="419"/>
    </location>
    <ligand>
        <name>S-adenosyl-L-methionine</name>
        <dbReference type="ChEBI" id="CHEBI:59789"/>
    </ligand>
</feature>
<keyword evidence="13" id="KW-1185">Reference proteome</keyword>
<keyword evidence="2 4" id="KW-0808">Transferase</keyword>
<dbReference type="Pfam" id="PF17286">
    <property type="entry name" value="PRMT5_C"/>
    <property type="match status" value="1"/>
</dbReference>
<feature type="domain" description="PRMT5 arginine-N-methyltransferase" evidence="9">
    <location>
        <begin position="300"/>
        <end position="458"/>
    </location>
</feature>
<dbReference type="InterPro" id="IPR007857">
    <property type="entry name" value="Arg_MeTrfase_PRMT5"/>
</dbReference>
<evidence type="ECO:0000256" key="5">
    <source>
        <dbReference type="PIRSR" id="PIRSR015894-1"/>
    </source>
</evidence>
<evidence type="ECO:0000259" key="9">
    <source>
        <dbReference type="Pfam" id="PF05185"/>
    </source>
</evidence>
<dbReference type="PROSITE" id="PS51678">
    <property type="entry name" value="SAM_MT_PRMT"/>
    <property type="match status" value="1"/>
</dbReference>
<evidence type="ECO:0000256" key="2">
    <source>
        <dbReference type="ARBA" id="ARBA00022679"/>
    </source>
</evidence>
<dbReference type="PIRSF" id="PIRSF015894">
    <property type="entry name" value="Skb1_MeTrfase"/>
    <property type="match status" value="1"/>
</dbReference>
<dbReference type="PANTHER" id="PTHR10738:SF0">
    <property type="entry name" value="PROTEIN ARGININE N-METHYLTRANSFERASE 5"/>
    <property type="match status" value="1"/>
</dbReference>
<keyword evidence="3 4" id="KW-0949">S-adenosyl-L-methionine</keyword>
<feature type="domain" description="PRMT5 TIM barrel" evidence="10">
    <location>
        <begin position="73"/>
        <end position="291"/>
    </location>
</feature>
<dbReference type="Gene3D" id="3.20.20.150">
    <property type="entry name" value="Divalent-metal-dependent TIM barrel enzymes"/>
    <property type="match status" value="1"/>
</dbReference>
<feature type="site" description="Critical for specifying symmetric addition of methyl groups" evidence="7">
    <location>
        <position position="329"/>
    </location>
</feature>
<evidence type="ECO:0000256" key="8">
    <source>
        <dbReference type="SAM" id="MobiDB-lite"/>
    </source>
</evidence>
<evidence type="ECO:0000313" key="12">
    <source>
        <dbReference type="EMBL" id="CAD7252044.1"/>
    </source>
</evidence>
<sequence length="734" mass="83804">MITTSSASTYPTRDSAASCTGPGPATPSPGRSRSLGPTWFSTAEVRRSHDPPVDRVFHGTEEGCPRIRFPSIKDWGSLVVGRLSPYLNVDSSDSGIRRNHELMLEQELNFAAHLSLPAVTFRLKSLDCVNFARMLLSKIQTPNTNYSVWVEVPMREPVVNPLYRKHEEEDDPDEEDEGTESASEDDAFTWQRWSRFRNLIGPHGKLGLALEITSDLPSPEAINRWLGEPIRCVFVSTKVFLTNQKGFPVLSQAHQALIRRLLCLDAQVIIRGFGRHSHLRFYQQYITYLWQTRPPEDALAQFAKGYEDYLQSPLAPLSDNLESATYETFEKDPTKYSLYQEAIRKVLHEKYKGDHKPLLVLVVGAGRGPLVRAALNASKIAKCPIRVFAVEKNPNAVVTLQHLQRHEWKEQVEVIPGDMRYWKPPQPADLVVSELLGSFGDNELSPECLDPLNDCLKGKWHAGDSIIPSSYTSHLAPISSYRVYSEVKVARIDTNERVNHDRSQPPSQFHTPYVVHLRNYVSLAAPLPLFSFEHPNREIDNSRYEKLEFEMKEAGMLHGFAGYFHSVLYKDVHMSIVPETHSPGMFSWFPIFFPIKFHTPYVVHLRNYVSLAAPLPLFSFEHPNREIDNSRYEKLEFEMKEAGMLHGFAGYFHSVLYKDVHMSIVPETHSPGMFSWFPIFFPIKEPVAVGKGDKLEVHFWRVVGARHVWYEWTVTDPVTLQIHNAYGHSYAIPR</sequence>